<sequence>MLRPRDDPGMRLGHLCRALTLVLCVLAGPLAPAAGAADDPDVPRMSLAVARLYLDAAHATTAYEQGRHAAEAQRAKAEWLDRLLADRRRDLVRLHDDMGRVARAQYRTGGNIAYTAQLLLADDPDELMRGQRLAWQADMAVTRLYGKARRAEGRLTTAQRRAQDAWRDLAERRDQLERIKKSIAARLEEARWELQGEADRSVAAGQCRGAVRLEEPPGSRPASAWTAPVETYRLSAGFDSAGERWAQRHTGQDFAVDIGTPVRAVGAGRVVSVSCGGGFGIEVIVGHPGGYYSQYAHLAAVTVDQGDRVSAGQWIGQAGTTGNSTGPHLHFEIRLTPEMGSAVDPVRWLSEHGVSLAGNAAEPEADGS</sequence>
<evidence type="ECO:0000259" key="2">
    <source>
        <dbReference type="Pfam" id="PF01551"/>
    </source>
</evidence>
<organism evidence="3 4">
    <name type="scientific">Streptomyces crystallinus</name>
    <dbReference type="NCBI Taxonomy" id="68191"/>
    <lineage>
        <taxon>Bacteria</taxon>
        <taxon>Bacillati</taxon>
        <taxon>Actinomycetota</taxon>
        <taxon>Actinomycetes</taxon>
        <taxon>Kitasatosporales</taxon>
        <taxon>Streptomycetaceae</taxon>
        <taxon>Streptomyces</taxon>
    </lineage>
</organism>
<accession>A0ABN1GTL6</accession>
<dbReference type="PANTHER" id="PTHR21666:SF270">
    <property type="entry name" value="MUREIN HYDROLASE ACTIVATOR ENVC"/>
    <property type="match status" value="1"/>
</dbReference>
<dbReference type="Gene3D" id="2.70.70.10">
    <property type="entry name" value="Glucose Permease (Domain IIA)"/>
    <property type="match status" value="1"/>
</dbReference>
<dbReference type="Pfam" id="PF01551">
    <property type="entry name" value="Peptidase_M23"/>
    <property type="match status" value="1"/>
</dbReference>
<name>A0ABN1GTL6_9ACTN</name>
<dbReference type="CDD" id="cd12797">
    <property type="entry name" value="M23_peptidase"/>
    <property type="match status" value="1"/>
</dbReference>
<feature type="domain" description="M23ase beta-sheet core" evidence="2">
    <location>
        <begin position="248"/>
        <end position="345"/>
    </location>
</feature>
<dbReference type="InterPro" id="IPR011055">
    <property type="entry name" value="Dup_hybrid_motif"/>
</dbReference>
<feature type="chain" id="PRO_5046058335" evidence="1">
    <location>
        <begin position="37"/>
        <end position="368"/>
    </location>
</feature>
<reference evidence="3 4" key="1">
    <citation type="journal article" date="2019" name="Int. J. Syst. Evol. Microbiol.">
        <title>The Global Catalogue of Microorganisms (GCM) 10K type strain sequencing project: providing services to taxonomists for standard genome sequencing and annotation.</title>
        <authorList>
            <consortium name="The Broad Institute Genomics Platform"/>
            <consortium name="The Broad Institute Genome Sequencing Center for Infectious Disease"/>
            <person name="Wu L."/>
            <person name="Ma J."/>
        </authorList>
    </citation>
    <scope>NUCLEOTIDE SEQUENCE [LARGE SCALE GENOMIC DNA]</scope>
    <source>
        <strain evidence="3 4">JCM 5067</strain>
    </source>
</reference>
<proteinExistence type="predicted"/>
<feature type="signal peptide" evidence="1">
    <location>
        <begin position="1"/>
        <end position="36"/>
    </location>
</feature>
<evidence type="ECO:0000256" key="1">
    <source>
        <dbReference type="SAM" id="SignalP"/>
    </source>
</evidence>
<dbReference type="EMBL" id="BAAACA010000039">
    <property type="protein sequence ID" value="GAA0619186.1"/>
    <property type="molecule type" value="Genomic_DNA"/>
</dbReference>
<dbReference type="PANTHER" id="PTHR21666">
    <property type="entry name" value="PEPTIDASE-RELATED"/>
    <property type="match status" value="1"/>
</dbReference>
<keyword evidence="1" id="KW-0732">Signal</keyword>
<dbReference type="SUPFAM" id="SSF51261">
    <property type="entry name" value="Duplicated hybrid motif"/>
    <property type="match status" value="1"/>
</dbReference>
<evidence type="ECO:0000313" key="4">
    <source>
        <dbReference type="Proteomes" id="UP001500668"/>
    </source>
</evidence>
<dbReference type="InterPro" id="IPR050570">
    <property type="entry name" value="Cell_wall_metabolism_enzyme"/>
</dbReference>
<dbReference type="InterPro" id="IPR016047">
    <property type="entry name" value="M23ase_b-sheet_dom"/>
</dbReference>
<keyword evidence="4" id="KW-1185">Reference proteome</keyword>
<gene>
    <name evidence="3" type="ORF">GCM10010394_57030</name>
</gene>
<comment type="caution">
    <text evidence="3">The sequence shown here is derived from an EMBL/GenBank/DDBJ whole genome shotgun (WGS) entry which is preliminary data.</text>
</comment>
<evidence type="ECO:0000313" key="3">
    <source>
        <dbReference type="EMBL" id="GAA0619186.1"/>
    </source>
</evidence>
<protein>
    <submittedName>
        <fullName evidence="3">M23 family metallopeptidase</fullName>
    </submittedName>
</protein>
<dbReference type="Proteomes" id="UP001500668">
    <property type="component" value="Unassembled WGS sequence"/>
</dbReference>